<evidence type="ECO:0000313" key="3">
    <source>
        <dbReference type="Proteomes" id="UP000053621"/>
    </source>
</evidence>
<dbReference type="Proteomes" id="UP000053621">
    <property type="component" value="Unassembled WGS sequence"/>
</dbReference>
<dbReference type="AlphaFoldDB" id="A0A2P4NUH1"/>
<protein>
    <submittedName>
        <fullName evidence="2">Uncharacterized protein</fullName>
    </submittedName>
</protein>
<organism evidence="2 3">
    <name type="scientific">Haloferax marisrubri</name>
    <dbReference type="NCBI Taxonomy" id="1544719"/>
    <lineage>
        <taxon>Archaea</taxon>
        <taxon>Methanobacteriati</taxon>
        <taxon>Methanobacteriota</taxon>
        <taxon>Stenosarchaea group</taxon>
        <taxon>Halobacteria</taxon>
        <taxon>Halobacteriales</taxon>
        <taxon>Haloferacaceae</taxon>
        <taxon>Haloferax</taxon>
    </lineage>
</organism>
<gene>
    <name evidence="2" type="ORF">AUR65_002755</name>
</gene>
<name>A0A2P4NUH1_9EURY</name>
<comment type="caution">
    <text evidence="2">The sequence shown here is derived from an EMBL/GenBank/DDBJ whole genome shotgun (WGS) entry which is preliminary data.</text>
</comment>
<accession>A0A2P4NUH1</accession>
<feature type="compositionally biased region" description="Basic and acidic residues" evidence="1">
    <location>
        <begin position="38"/>
        <end position="49"/>
    </location>
</feature>
<sequence length="175" mass="19100">MPDRLSEPEIYVYSKRFLRGRGWTLVGGEPPGGSDGLPRIEAKHPDKVKKGSKGSKKVDIIAYRDGHLLLLELKSRFDGDDVAKLDELAGDPRWRRSFLDACEERNAFSRAGLVDSTLPARIRSGEALVKAIGVGHEARVPSEYALLTLRSPTDIDATVGGDCPLDPTAFEAKAD</sequence>
<proteinExistence type="predicted"/>
<dbReference type="RefSeq" id="WP_058568269.1">
    <property type="nucleotide sequence ID" value="NZ_LOPW02000004.1"/>
</dbReference>
<feature type="region of interest" description="Disordered" evidence="1">
    <location>
        <begin position="28"/>
        <end position="53"/>
    </location>
</feature>
<evidence type="ECO:0000313" key="2">
    <source>
        <dbReference type="EMBL" id="POG56763.1"/>
    </source>
</evidence>
<evidence type="ECO:0000256" key="1">
    <source>
        <dbReference type="SAM" id="MobiDB-lite"/>
    </source>
</evidence>
<keyword evidence="3" id="KW-1185">Reference proteome</keyword>
<dbReference type="EMBL" id="LOPW02000004">
    <property type="protein sequence ID" value="POG56763.1"/>
    <property type="molecule type" value="Genomic_DNA"/>
</dbReference>
<reference evidence="2" key="1">
    <citation type="submission" date="2017-08" db="EMBL/GenBank/DDBJ databases">
        <title>Haloferax marisrubri sp. nov., isolated from the Discovery deep brine-seawater interface in the Red Sea.</title>
        <authorList>
            <person name="Zhang G."/>
            <person name="Stingl U."/>
        </authorList>
    </citation>
    <scope>NUCLEOTIDE SEQUENCE [LARGE SCALE GENOMIC DNA]</scope>
    <source>
        <strain evidence="2">SB3</strain>
    </source>
</reference>